<comment type="caution">
    <text evidence="1">The sequence shown here is derived from an EMBL/GenBank/DDBJ whole genome shotgun (WGS) entry which is preliminary data.</text>
</comment>
<gene>
    <name evidence="1" type="ORF">CHL78_009385</name>
</gene>
<dbReference type="Proteomes" id="UP000215694">
    <property type="component" value="Unassembled WGS sequence"/>
</dbReference>
<proteinExistence type="predicted"/>
<name>A0A371J426_9FIRM</name>
<dbReference type="OrthoDB" id="1938401at2"/>
<organism evidence="1 2">
    <name type="scientific">Romboutsia weinsteinii</name>
    <dbReference type="NCBI Taxonomy" id="2020949"/>
    <lineage>
        <taxon>Bacteria</taxon>
        <taxon>Bacillati</taxon>
        <taxon>Bacillota</taxon>
        <taxon>Clostridia</taxon>
        <taxon>Peptostreptococcales</taxon>
        <taxon>Peptostreptococcaceae</taxon>
        <taxon>Romboutsia</taxon>
    </lineage>
</organism>
<keyword evidence="2" id="KW-1185">Reference proteome</keyword>
<reference evidence="1 2" key="1">
    <citation type="journal article" date="2017" name="Genome Announc.">
        <title>Draft Genome Sequence of Romboutsia weinsteinii sp. nov. Strain CCRI-19649(T) Isolated from Surface Water.</title>
        <authorList>
            <person name="Maheux A.F."/>
            <person name="Boudreau D.K."/>
            <person name="Berube E."/>
            <person name="Boissinot M."/>
            <person name="Cantin P."/>
            <person name="Raymond F."/>
            <person name="Corbeil J."/>
            <person name="Omar R.F."/>
            <person name="Bergeron M.G."/>
        </authorList>
    </citation>
    <scope>NUCLEOTIDE SEQUENCE [LARGE SCALE GENOMIC DNA]</scope>
    <source>
        <strain evidence="1 2">CCRI-19649</strain>
    </source>
</reference>
<dbReference type="RefSeq" id="WP_094369221.1">
    <property type="nucleotide sequence ID" value="NZ_NOJY02000013.1"/>
</dbReference>
<sequence>MHNKKIKGGVAMLALSAVLIGGTFAWLGSTDKVTNKFITASASDSDHGVDIWEKFTPNSTATPGTAVEKIVQVKNTAKYDSLIRVEMNAAFKKISLDKTNITLNKDNVITEEEITFNEDGTIENGKGNWVEVTENEKTYYYYVGNVVAGGFTDKILDSVTLSESVKTNPNYLGQEFNVDIDAYSVQSTAEAVTDKTDGKAQGATGEQLGFGLDATKHENLVKALQAVANGPATSCDKTYGTSATE</sequence>
<evidence type="ECO:0000313" key="2">
    <source>
        <dbReference type="Proteomes" id="UP000215694"/>
    </source>
</evidence>
<accession>A0A371J426</accession>
<dbReference type="NCBIfam" id="TIGR04090">
    <property type="entry name" value="exp_by_SipW_IV"/>
    <property type="match status" value="1"/>
</dbReference>
<dbReference type="EMBL" id="NOJY02000013">
    <property type="protein sequence ID" value="RDY27417.1"/>
    <property type="molecule type" value="Genomic_DNA"/>
</dbReference>
<dbReference type="InterPro" id="IPR024008">
    <property type="entry name" value="BsaA"/>
</dbReference>
<dbReference type="AlphaFoldDB" id="A0A371J426"/>
<evidence type="ECO:0000313" key="1">
    <source>
        <dbReference type="EMBL" id="RDY27417.1"/>
    </source>
</evidence>
<protein>
    <submittedName>
        <fullName evidence="1">Uncharacterized protein</fullName>
    </submittedName>
</protein>